<name>U5N7G5_9BURK</name>
<gene>
    <name evidence="6" type="primary">gltI</name>
    <name evidence="6" type="ORF">Cenrod_0099</name>
</gene>
<evidence type="ECO:0000313" key="6">
    <source>
        <dbReference type="EMBL" id="AGX86233.1"/>
    </source>
</evidence>
<dbReference type="RefSeq" id="WP_022771056.1">
    <property type="nucleotide sequence ID" value="NC_022576.1"/>
</dbReference>
<dbReference type="SMART" id="SM00062">
    <property type="entry name" value="PBPb"/>
    <property type="match status" value="1"/>
</dbReference>
<dbReference type="PANTHER" id="PTHR30085">
    <property type="entry name" value="AMINO ACID ABC TRANSPORTER PERMEASE"/>
    <property type="match status" value="1"/>
</dbReference>
<dbReference type="GO" id="GO:0006865">
    <property type="term" value="P:amino acid transport"/>
    <property type="evidence" value="ECO:0007669"/>
    <property type="project" value="TreeGrafter"/>
</dbReference>
<keyword evidence="2" id="KW-0813">Transport</keyword>
<dbReference type="EMBL" id="CP004885">
    <property type="protein sequence ID" value="AGX86233.1"/>
    <property type="molecule type" value="Genomic_DNA"/>
</dbReference>
<dbReference type="InterPro" id="IPR001638">
    <property type="entry name" value="Solute-binding_3/MltF_N"/>
</dbReference>
<dbReference type="PANTHER" id="PTHR30085:SF2">
    <property type="entry name" value="GLUTAMATE_ASPARTATE IMPORT SOLUTE-BINDING PROTEIN"/>
    <property type="match status" value="1"/>
</dbReference>
<protein>
    <submittedName>
        <fullName evidence="6">Glutamate/aspartate transporter substrate-binding protein</fullName>
    </submittedName>
</protein>
<dbReference type="Pfam" id="PF00497">
    <property type="entry name" value="SBP_bac_3"/>
    <property type="match status" value="1"/>
</dbReference>
<feature type="signal peptide" evidence="4">
    <location>
        <begin position="1"/>
        <end position="26"/>
    </location>
</feature>
<reference evidence="6 7" key="1">
    <citation type="journal article" date="2013" name="Genome Biol.">
        <title>Genomic analysis reveals key aspects of prokaryotic symbiosis in the phototrophic consortium "Chlorochromatium aggregatum".</title>
        <authorList>
            <person name="Liu Z."/>
            <person name="Muller J."/>
            <person name="Li T."/>
            <person name="Alvey R.M."/>
            <person name="Vogl K."/>
            <person name="Frigaard N.U."/>
            <person name="Rockwell N.C."/>
            <person name="Boyd E.S."/>
            <person name="Tomsho L.P."/>
            <person name="Schuster S.C."/>
            <person name="Henke P."/>
            <person name="Rohde M."/>
            <person name="Overmann J."/>
            <person name="Bryant D.A."/>
        </authorList>
    </citation>
    <scope>NUCLEOTIDE SEQUENCE [LARGE SCALE GENOMIC DNA]</scope>
    <source>
        <strain evidence="6">CR</strain>
    </source>
</reference>
<evidence type="ECO:0000313" key="7">
    <source>
        <dbReference type="Proteomes" id="UP000017184"/>
    </source>
</evidence>
<feature type="domain" description="Solute-binding protein family 3/N-terminal" evidence="5">
    <location>
        <begin position="41"/>
        <end position="274"/>
    </location>
</feature>
<dbReference type="PATRIC" id="fig|946483.4.peg.98"/>
<dbReference type="STRING" id="946483.Cenrod_0099"/>
<dbReference type="Proteomes" id="UP000017184">
    <property type="component" value="Chromosome"/>
</dbReference>
<dbReference type="HOGENOM" id="CLU_019602_0_0_4"/>
<dbReference type="CDD" id="cd13688">
    <property type="entry name" value="PBP2_GltI_DEBP"/>
    <property type="match status" value="1"/>
</dbReference>
<dbReference type="GO" id="GO:0030288">
    <property type="term" value="C:outer membrane-bounded periplasmic space"/>
    <property type="evidence" value="ECO:0007669"/>
    <property type="project" value="TreeGrafter"/>
</dbReference>
<keyword evidence="7" id="KW-1185">Reference proteome</keyword>
<evidence type="ECO:0000259" key="5">
    <source>
        <dbReference type="SMART" id="SM00062"/>
    </source>
</evidence>
<organism evidence="6 7">
    <name type="scientific">Candidatus Symbiobacter mobilis CR</name>
    <dbReference type="NCBI Taxonomy" id="946483"/>
    <lineage>
        <taxon>Bacteria</taxon>
        <taxon>Pseudomonadati</taxon>
        <taxon>Pseudomonadota</taxon>
        <taxon>Betaproteobacteria</taxon>
        <taxon>Burkholderiales</taxon>
        <taxon>Comamonadaceae</taxon>
    </lineage>
</organism>
<evidence type="ECO:0000256" key="4">
    <source>
        <dbReference type="SAM" id="SignalP"/>
    </source>
</evidence>
<dbReference type="AlphaFoldDB" id="U5N7G5"/>
<proteinExistence type="inferred from homology"/>
<evidence type="ECO:0000256" key="3">
    <source>
        <dbReference type="ARBA" id="ARBA00022729"/>
    </source>
</evidence>
<dbReference type="KEGG" id="cbx:Cenrod_0099"/>
<dbReference type="SUPFAM" id="SSF53850">
    <property type="entry name" value="Periplasmic binding protein-like II"/>
    <property type="match status" value="1"/>
</dbReference>
<dbReference type="OrthoDB" id="7240770at2"/>
<evidence type="ECO:0000256" key="1">
    <source>
        <dbReference type="ARBA" id="ARBA00010333"/>
    </source>
</evidence>
<dbReference type="InterPro" id="IPR051455">
    <property type="entry name" value="Bact_solute-bind_prot3"/>
</dbReference>
<accession>U5N7G5</accession>
<dbReference type="eggNOG" id="COG0834">
    <property type="taxonomic scope" value="Bacteria"/>
</dbReference>
<feature type="chain" id="PRO_5004662858" evidence="4">
    <location>
        <begin position="27"/>
        <end position="303"/>
    </location>
</feature>
<keyword evidence="3 4" id="KW-0732">Signal</keyword>
<sequence length="303" mass="34071">MDVTPYPVCRLLWAPLLLAGAVCAHAQEFTGTLGKIAQTRTIVVGYHESTSPFTYSVDEGKPLGYSYDFALKIADAIKRELKLPALNVKPMAFTTQNRFPMVQNKIIDIICGATTHTRERENLVTFSNTIFVAGAKLMTRKDSGIKDYSDLTGRTVVTFAASTSEKMLRKMNDERNMRINIVSTFDRNSSPFLVLQAGHADAYMMDDVLLFNAVHQTWKPDDWVVTGTPPSFEAYACFMQRGDNAFKKVVDQEITRIMKSGEAKAIYQKWLMSPIPPKSVNYAFPMSAAMVDLFDRPNDQPFY</sequence>
<evidence type="ECO:0000256" key="2">
    <source>
        <dbReference type="ARBA" id="ARBA00022448"/>
    </source>
</evidence>
<dbReference type="Gene3D" id="3.40.190.10">
    <property type="entry name" value="Periplasmic binding protein-like II"/>
    <property type="match status" value="2"/>
</dbReference>
<dbReference type="GO" id="GO:0005576">
    <property type="term" value="C:extracellular region"/>
    <property type="evidence" value="ECO:0007669"/>
    <property type="project" value="TreeGrafter"/>
</dbReference>
<comment type="similarity">
    <text evidence="1">Belongs to the bacterial solute-binding protein 3 family.</text>
</comment>